<dbReference type="PANTHER" id="PTHR12918:SF1">
    <property type="entry name" value="CYSTEINE DIOXYGENASE TYPE 1"/>
    <property type="match status" value="1"/>
</dbReference>
<name>A0A3G8GWF4_9BURK</name>
<dbReference type="InterPro" id="IPR011051">
    <property type="entry name" value="RmlC_Cupin_sf"/>
</dbReference>
<feature type="binding site" evidence="7">
    <location>
        <position position="153"/>
    </location>
    <ligand>
        <name>Fe cation</name>
        <dbReference type="ChEBI" id="CHEBI:24875"/>
        <note>catalytic</note>
    </ligand>
</feature>
<evidence type="ECO:0000256" key="5">
    <source>
        <dbReference type="ARBA" id="ARBA00023004"/>
    </source>
</evidence>
<accession>A0A3G8GWF4</accession>
<dbReference type="GO" id="GO:0019448">
    <property type="term" value="P:L-cysteine catabolic process"/>
    <property type="evidence" value="ECO:0007669"/>
    <property type="project" value="TreeGrafter"/>
</dbReference>
<dbReference type="AlphaFoldDB" id="A0A3G8GWF4"/>
<proteinExistence type="inferred from homology"/>
<evidence type="ECO:0000256" key="7">
    <source>
        <dbReference type="PIRSR" id="PIRSR610300-51"/>
    </source>
</evidence>
<dbReference type="Pfam" id="PF05995">
    <property type="entry name" value="CDO_I"/>
    <property type="match status" value="1"/>
</dbReference>
<sequence length="189" mass="20287">MPATSVPANLSDLPFPPVPPSPFARLAAGMEATLAQSARMVAAHVAAGMDDIDTLLAALPPGALDGSPDHYTRHLVHADPFERFSIMVLVWRPGQHSPVHGHRTWCAYRVLRGTLSERHYRWNPASRTAEQTGAVPRAVGDTFSVPAGLRHIHALGNDGDTVAVSLHIYGVEQDRIATGVNLLVDTIVS</sequence>
<evidence type="ECO:0000256" key="1">
    <source>
        <dbReference type="ARBA" id="ARBA00006622"/>
    </source>
</evidence>
<dbReference type="CDD" id="cd10548">
    <property type="entry name" value="cupin_CDO"/>
    <property type="match status" value="1"/>
</dbReference>
<dbReference type="EMBL" id="CP033969">
    <property type="protein sequence ID" value="AZG12557.1"/>
    <property type="molecule type" value="Genomic_DNA"/>
</dbReference>
<dbReference type="GO" id="GO:0008198">
    <property type="term" value="F:ferrous iron binding"/>
    <property type="evidence" value="ECO:0007669"/>
    <property type="project" value="TreeGrafter"/>
</dbReference>
<evidence type="ECO:0000256" key="3">
    <source>
        <dbReference type="ARBA" id="ARBA00022964"/>
    </source>
</evidence>
<evidence type="ECO:0000313" key="8">
    <source>
        <dbReference type="EMBL" id="AZG12557.1"/>
    </source>
</evidence>
<comment type="similarity">
    <text evidence="1">Belongs to the cysteine dioxygenase family.</text>
</comment>
<dbReference type="SUPFAM" id="SSF51182">
    <property type="entry name" value="RmlC-like cupins"/>
    <property type="match status" value="1"/>
</dbReference>
<feature type="cross-link" description="3'-(S-cysteinyl)-tyrosine (Cys-Tyr)" evidence="6">
    <location>
        <begin position="106"/>
        <end position="169"/>
    </location>
</feature>
<dbReference type="OrthoDB" id="7059163at2"/>
<dbReference type="InterPro" id="IPR010300">
    <property type="entry name" value="CDO_1"/>
</dbReference>
<keyword evidence="6" id="KW-0883">Thioether bond</keyword>
<keyword evidence="3 8" id="KW-0223">Dioxygenase</keyword>
<dbReference type="GO" id="GO:0017172">
    <property type="term" value="F:cysteine dioxygenase activity"/>
    <property type="evidence" value="ECO:0007669"/>
    <property type="project" value="TreeGrafter"/>
</dbReference>
<gene>
    <name evidence="8" type="ORF">EHF44_03410</name>
</gene>
<feature type="binding site" evidence="7">
    <location>
        <position position="102"/>
    </location>
    <ligand>
        <name>Fe cation</name>
        <dbReference type="ChEBI" id="CHEBI:24875"/>
        <note>catalytic</note>
    </ligand>
</feature>
<evidence type="ECO:0000256" key="2">
    <source>
        <dbReference type="ARBA" id="ARBA00022723"/>
    </source>
</evidence>
<dbReference type="Proteomes" id="UP000270411">
    <property type="component" value="Chromosome 1"/>
</dbReference>
<reference evidence="9" key="1">
    <citation type="submission" date="2018-11" db="EMBL/GenBank/DDBJ databases">
        <title>FDA dAtabase for Regulatory Grade micrObial Sequences (FDA-ARGOS): Supporting development and validation of Infectious Disease Dx tests.</title>
        <authorList>
            <person name="Goldberg B."/>
            <person name="Campos J."/>
            <person name="Tallon L."/>
            <person name="Sadzewicz L."/>
            <person name="Zhao X."/>
            <person name="Vavikolanu K."/>
            <person name="Mehta A."/>
            <person name="Aluvathingal J."/>
            <person name="Nadendla S."/>
            <person name="Geyer C."/>
            <person name="Nandy P."/>
            <person name="Yan Y."/>
            <person name="Sichtig H."/>
        </authorList>
    </citation>
    <scope>NUCLEOTIDE SEQUENCE [LARGE SCALE GENOMIC DNA]</scope>
    <source>
        <strain evidence="9">FDAARGOS_614</strain>
    </source>
</reference>
<keyword evidence="5 7" id="KW-0408">Iron</keyword>
<dbReference type="RefSeq" id="WP_124682448.1">
    <property type="nucleotide sequence ID" value="NZ_CP033969.1"/>
</dbReference>
<dbReference type="KEGG" id="cpau:EHF44_03410"/>
<dbReference type="PANTHER" id="PTHR12918">
    <property type="entry name" value="CYSTEINE DIOXYGENASE"/>
    <property type="match status" value="1"/>
</dbReference>
<feature type="binding site" evidence="7">
    <location>
        <position position="100"/>
    </location>
    <ligand>
        <name>Fe cation</name>
        <dbReference type="ChEBI" id="CHEBI:24875"/>
        <note>catalytic</note>
    </ligand>
</feature>
<evidence type="ECO:0000256" key="4">
    <source>
        <dbReference type="ARBA" id="ARBA00023002"/>
    </source>
</evidence>
<dbReference type="InterPro" id="IPR014710">
    <property type="entry name" value="RmlC-like_jellyroll"/>
</dbReference>
<dbReference type="Gene3D" id="2.60.120.10">
    <property type="entry name" value="Jelly Rolls"/>
    <property type="match status" value="1"/>
</dbReference>
<protein>
    <submittedName>
        <fullName evidence="8">Cysteine dioxygenase</fullName>
    </submittedName>
</protein>
<evidence type="ECO:0000256" key="6">
    <source>
        <dbReference type="PIRSR" id="PIRSR610300-50"/>
    </source>
</evidence>
<keyword evidence="4" id="KW-0560">Oxidoreductase</keyword>
<keyword evidence="2 7" id="KW-0479">Metal-binding</keyword>
<organism evidence="8 9">
    <name type="scientific">Cupriavidus pauculus</name>
    <dbReference type="NCBI Taxonomy" id="82633"/>
    <lineage>
        <taxon>Bacteria</taxon>
        <taxon>Pseudomonadati</taxon>
        <taxon>Pseudomonadota</taxon>
        <taxon>Betaproteobacteria</taxon>
        <taxon>Burkholderiales</taxon>
        <taxon>Burkholderiaceae</taxon>
        <taxon>Cupriavidus</taxon>
    </lineage>
</organism>
<evidence type="ECO:0000313" key="9">
    <source>
        <dbReference type="Proteomes" id="UP000270411"/>
    </source>
</evidence>